<dbReference type="EMBL" id="FOAB01000005">
    <property type="protein sequence ID" value="SEL65121.1"/>
    <property type="molecule type" value="Genomic_DNA"/>
</dbReference>
<dbReference type="InterPro" id="IPR013325">
    <property type="entry name" value="RNA_pol_sigma_r2"/>
</dbReference>
<protein>
    <submittedName>
        <fullName evidence="6">RNA polymerase sigma factor, sigma-70 family</fullName>
    </submittedName>
</protein>
<keyword evidence="1" id="KW-0805">Transcription regulation</keyword>
<dbReference type="Gene3D" id="1.10.10.10">
    <property type="entry name" value="Winged helix-like DNA-binding domain superfamily/Winged helix DNA-binding domain"/>
    <property type="match status" value="1"/>
</dbReference>
<evidence type="ECO:0000313" key="6">
    <source>
        <dbReference type="EMBL" id="SEL65121.1"/>
    </source>
</evidence>
<dbReference type="GO" id="GO:0016987">
    <property type="term" value="F:sigma factor activity"/>
    <property type="evidence" value="ECO:0007669"/>
    <property type="project" value="UniProtKB-KW"/>
</dbReference>
<evidence type="ECO:0000259" key="5">
    <source>
        <dbReference type="Pfam" id="PF04542"/>
    </source>
</evidence>
<evidence type="ECO:0000256" key="3">
    <source>
        <dbReference type="ARBA" id="ARBA00023125"/>
    </source>
</evidence>
<feature type="domain" description="RNA polymerase sigma-70 region 2" evidence="5">
    <location>
        <begin position="30"/>
        <end position="97"/>
    </location>
</feature>
<organism evidence="6 7">
    <name type="scientific">Aquimarina amphilecti</name>
    <dbReference type="NCBI Taxonomy" id="1038014"/>
    <lineage>
        <taxon>Bacteria</taxon>
        <taxon>Pseudomonadati</taxon>
        <taxon>Bacteroidota</taxon>
        <taxon>Flavobacteriia</taxon>
        <taxon>Flavobacteriales</taxon>
        <taxon>Flavobacteriaceae</taxon>
        <taxon>Aquimarina</taxon>
    </lineage>
</organism>
<dbReference type="PANTHER" id="PTHR43133:SF8">
    <property type="entry name" value="RNA POLYMERASE SIGMA FACTOR HI_1459-RELATED"/>
    <property type="match status" value="1"/>
</dbReference>
<dbReference type="InterPro" id="IPR036388">
    <property type="entry name" value="WH-like_DNA-bd_sf"/>
</dbReference>
<keyword evidence="3" id="KW-0238">DNA-binding</keyword>
<dbReference type="SUPFAM" id="SSF88946">
    <property type="entry name" value="Sigma2 domain of RNA polymerase sigma factors"/>
    <property type="match status" value="1"/>
</dbReference>
<reference evidence="6 7" key="1">
    <citation type="submission" date="2016-10" db="EMBL/GenBank/DDBJ databases">
        <authorList>
            <person name="de Groot N.N."/>
        </authorList>
    </citation>
    <scope>NUCLEOTIDE SEQUENCE [LARGE SCALE GENOMIC DNA]</scope>
    <source>
        <strain evidence="6 7">DSM 25232</strain>
    </source>
</reference>
<accession>A0A1H7RXQ3</accession>
<keyword evidence="7" id="KW-1185">Reference proteome</keyword>
<dbReference type="InterPro" id="IPR039425">
    <property type="entry name" value="RNA_pol_sigma-70-like"/>
</dbReference>
<gene>
    <name evidence="6" type="ORF">SAMN04487910_2921</name>
</gene>
<keyword evidence="2" id="KW-0731">Sigma factor</keyword>
<dbReference type="InterPro" id="IPR007627">
    <property type="entry name" value="RNA_pol_sigma70_r2"/>
</dbReference>
<proteinExistence type="predicted"/>
<evidence type="ECO:0000313" key="7">
    <source>
        <dbReference type="Proteomes" id="UP000198521"/>
    </source>
</evidence>
<dbReference type="PANTHER" id="PTHR43133">
    <property type="entry name" value="RNA POLYMERASE ECF-TYPE SIGMA FACTO"/>
    <property type="match status" value="1"/>
</dbReference>
<dbReference type="InterPro" id="IPR014284">
    <property type="entry name" value="RNA_pol_sigma-70_dom"/>
</dbReference>
<evidence type="ECO:0000256" key="1">
    <source>
        <dbReference type="ARBA" id="ARBA00023015"/>
    </source>
</evidence>
<dbReference type="AlphaFoldDB" id="A0A1H7RXQ3"/>
<evidence type="ECO:0000256" key="4">
    <source>
        <dbReference type="ARBA" id="ARBA00023163"/>
    </source>
</evidence>
<dbReference type="STRING" id="1038014.SAMN04487910_2921"/>
<dbReference type="RefSeq" id="WP_244543028.1">
    <property type="nucleotide sequence ID" value="NZ_FOAB01000005.1"/>
</dbReference>
<dbReference type="Pfam" id="PF04542">
    <property type="entry name" value="Sigma70_r2"/>
    <property type="match status" value="1"/>
</dbReference>
<keyword evidence="4" id="KW-0804">Transcription</keyword>
<evidence type="ECO:0000256" key="2">
    <source>
        <dbReference type="ARBA" id="ARBA00023082"/>
    </source>
</evidence>
<dbReference type="Proteomes" id="UP000198521">
    <property type="component" value="Unassembled WGS sequence"/>
</dbReference>
<name>A0A1H7RXQ3_AQUAM</name>
<dbReference type="GO" id="GO:0003677">
    <property type="term" value="F:DNA binding"/>
    <property type="evidence" value="ECO:0007669"/>
    <property type="project" value="UniProtKB-KW"/>
</dbReference>
<dbReference type="NCBIfam" id="TIGR02937">
    <property type="entry name" value="sigma70-ECF"/>
    <property type="match status" value="1"/>
</dbReference>
<dbReference type="Gene3D" id="1.10.1740.10">
    <property type="match status" value="1"/>
</dbReference>
<sequence>MIDNKEKILSKDYFVEALLKGDDLIISEIYQRFFPKILQFVLLNKGTHAAAEDIFQESLLHIVIRVQKKSINIQSFEAYLFTVGKNMWRRELENQKKRVIKEEGYTLIDKDTNFAQFLIEHEQMELYREKFALLSDNCREILALFFNKVSYENIVEELSYATINTARQRIFKCKSKLVKFIKTDKRFKL</sequence>
<dbReference type="GO" id="GO:0006352">
    <property type="term" value="P:DNA-templated transcription initiation"/>
    <property type="evidence" value="ECO:0007669"/>
    <property type="project" value="InterPro"/>
</dbReference>